<name>A0A2R6PGA6_9APHY</name>
<feature type="compositionally biased region" description="Basic and acidic residues" evidence="1">
    <location>
        <begin position="706"/>
        <end position="717"/>
    </location>
</feature>
<sequence length="797" mass="85926">MPKALSDELLKKLPLKSILKNREPGPISPEYYAKHHPTSSVPTSEAETSKRRIPGAINSRENRIAINDIRDSRPPRNDELIDVESRSKWVRYRGSSSRRKEHRHTQETQDSSSGTPKRRTKRRSAPYSADPSTSTLRRTTRSQTAALKTQSSNRARTASGIRTTRDTSSVDDLVAGLGAVAINGQSLDNSTPSSNPSTTANPSATRKPLVKPTEDDEATKLAPIRIDRTSMSKDVITERSRLPPSREVSATKDPRPRPSSPSREASPVVASDRTNSAEVESDSAREVQPSPIASTSHGIAKLVTTERVRPLTPPPHADLEGKTSAMMVDASDPFEMQTSPTVFLPVQDPLKSPLIRSAVAAPIQLPSLTVPIPLSQAAFPSAPLDSEPHSAPQKSSSSSASSFLPHAAAGSWTSFSEGKEESVVISDNGGSSVFTPPTTSGRPAANYHSSWNLSSNDLPALAVEPTLSISEISLEGWFARPAPEVNLAPPPPAPSVQPTTSGFSWLDYAESLRVEPVRLQASSWIAPPSVESWIPIDAPPSDLDSPNSSSDDFYKMLRSYGSRKAHTTDHSTASSTSLHCGDLYTSIECCNDGRIPSSGVVQTPRATCAPYSREATLKMFSKSMTAEDDASSRYIKTIVDDPILLRLAGLEPLSLSTALSSSRTSAYCEAPSYDYIPSSVGRRTSSINTTWYPPIPTSTPAAAQELSHENPVWRDLEPSPTIQLPDDDEDPLVAQDSSSSSSDYLFDDDEMFAIFESFTVAPEEISNDHHRMGWGNTASTVGSVCGRAVGAIISYLG</sequence>
<organism evidence="2 3">
    <name type="scientific">Hermanssonia centrifuga</name>
    <dbReference type="NCBI Taxonomy" id="98765"/>
    <lineage>
        <taxon>Eukaryota</taxon>
        <taxon>Fungi</taxon>
        <taxon>Dikarya</taxon>
        <taxon>Basidiomycota</taxon>
        <taxon>Agaricomycotina</taxon>
        <taxon>Agaricomycetes</taxon>
        <taxon>Polyporales</taxon>
        <taxon>Meruliaceae</taxon>
        <taxon>Hermanssonia</taxon>
    </lineage>
</organism>
<feature type="region of interest" description="Disordered" evidence="1">
    <location>
        <begin position="184"/>
        <end position="290"/>
    </location>
</feature>
<proteinExistence type="predicted"/>
<feature type="region of interest" description="Disordered" evidence="1">
    <location>
        <begin position="698"/>
        <end position="744"/>
    </location>
</feature>
<protein>
    <submittedName>
        <fullName evidence="2">Uncharacterized protein</fullName>
    </submittedName>
</protein>
<reference evidence="2 3" key="1">
    <citation type="submission" date="2018-02" db="EMBL/GenBank/DDBJ databases">
        <title>Genome sequence of the basidiomycete white-rot fungus Phlebia centrifuga.</title>
        <authorList>
            <person name="Granchi Z."/>
            <person name="Peng M."/>
            <person name="de Vries R.P."/>
            <person name="Hilden K."/>
            <person name="Makela M.R."/>
            <person name="Grigoriev I."/>
            <person name="Riley R."/>
        </authorList>
    </citation>
    <scope>NUCLEOTIDE SEQUENCE [LARGE SCALE GENOMIC DNA]</scope>
    <source>
        <strain evidence="2 3">FBCC195</strain>
    </source>
</reference>
<dbReference type="AlphaFoldDB" id="A0A2R6PGA6"/>
<evidence type="ECO:0000313" key="3">
    <source>
        <dbReference type="Proteomes" id="UP000186601"/>
    </source>
</evidence>
<feature type="compositionally biased region" description="Low complexity" evidence="1">
    <location>
        <begin position="389"/>
        <end position="403"/>
    </location>
</feature>
<feature type="compositionally biased region" description="Low complexity" evidence="1">
    <location>
        <begin position="132"/>
        <end position="144"/>
    </location>
</feature>
<gene>
    <name evidence="2" type="ORF">PHLCEN_2v4813</name>
</gene>
<evidence type="ECO:0000256" key="1">
    <source>
        <dbReference type="SAM" id="MobiDB-lite"/>
    </source>
</evidence>
<feature type="compositionally biased region" description="Basic residues" evidence="1">
    <location>
        <begin position="92"/>
        <end position="103"/>
    </location>
</feature>
<feature type="region of interest" description="Disordered" evidence="1">
    <location>
        <begin position="381"/>
        <end position="403"/>
    </location>
</feature>
<dbReference type="Proteomes" id="UP000186601">
    <property type="component" value="Unassembled WGS sequence"/>
</dbReference>
<feature type="region of interest" description="Disordered" evidence="1">
    <location>
        <begin position="92"/>
        <end position="167"/>
    </location>
</feature>
<keyword evidence="3" id="KW-1185">Reference proteome</keyword>
<evidence type="ECO:0000313" key="2">
    <source>
        <dbReference type="EMBL" id="PSR90844.1"/>
    </source>
</evidence>
<accession>A0A2R6PGA6</accession>
<feature type="compositionally biased region" description="Basic and acidic residues" evidence="1">
    <location>
        <begin position="225"/>
        <end position="241"/>
    </location>
</feature>
<comment type="caution">
    <text evidence="2">The sequence shown here is derived from an EMBL/GenBank/DDBJ whole genome shotgun (WGS) entry which is preliminary data.</text>
</comment>
<feature type="compositionally biased region" description="Low complexity" evidence="1">
    <location>
        <begin position="189"/>
        <end position="205"/>
    </location>
</feature>
<dbReference type="EMBL" id="MLYV02000489">
    <property type="protein sequence ID" value="PSR90844.1"/>
    <property type="molecule type" value="Genomic_DNA"/>
</dbReference>
<feature type="compositionally biased region" description="Polar residues" evidence="1">
    <location>
        <begin position="145"/>
        <end position="162"/>
    </location>
</feature>
<feature type="region of interest" description="Disordered" evidence="1">
    <location>
        <begin position="14"/>
        <end position="59"/>
    </location>
</feature>
<feature type="compositionally biased region" description="Low complexity" evidence="1">
    <location>
        <begin position="260"/>
        <end position="271"/>
    </location>
</feature>